<evidence type="ECO:0000256" key="2">
    <source>
        <dbReference type="ARBA" id="ARBA00023295"/>
    </source>
</evidence>
<proteinExistence type="predicted"/>
<dbReference type="PROSITE" id="PS51910">
    <property type="entry name" value="GH18_2"/>
    <property type="match status" value="1"/>
</dbReference>
<gene>
    <name evidence="6" type="ORF">PISL3812_00031</name>
</gene>
<feature type="signal peptide" evidence="4">
    <location>
        <begin position="1"/>
        <end position="19"/>
    </location>
</feature>
<name>A0A0U1LI52_TALIS</name>
<feature type="domain" description="GH18" evidence="5">
    <location>
        <begin position="31"/>
        <end position="330"/>
    </location>
</feature>
<dbReference type="OMA" id="CIRESKY"/>
<dbReference type="Proteomes" id="UP000054383">
    <property type="component" value="Unassembled WGS sequence"/>
</dbReference>
<feature type="chain" id="PRO_5006710974" description="GH18 domain-containing protein" evidence="4">
    <location>
        <begin position="20"/>
        <end position="382"/>
    </location>
</feature>
<reference evidence="6 7" key="1">
    <citation type="submission" date="2015-04" db="EMBL/GenBank/DDBJ databases">
        <authorList>
            <person name="Syromyatnikov M.Y."/>
            <person name="Popov V.N."/>
        </authorList>
    </citation>
    <scope>NUCLEOTIDE SEQUENCE [LARGE SCALE GENOMIC DNA]</scope>
    <source>
        <strain evidence="6">WF-38-12</strain>
    </source>
</reference>
<dbReference type="STRING" id="28573.A0A0U1LI52"/>
<dbReference type="InterPro" id="IPR017853">
    <property type="entry name" value="GH"/>
</dbReference>
<protein>
    <recommendedName>
        <fullName evidence="5">GH18 domain-containing protein</fullName>
    </recommendedName>
</protein>
<dbReference type="GO" id="GO:0004568">
    <property type="term" value="F:chitinase activity"/>
    <property type="evidence" value="ECO:0007669"/>
    <property type="project" value="TreeGrafter"/>
</dbReference>
<dbReference type="InterPro" id="IPR001223">
    <property type="entry name" value="Glyco_hydro18_cat"/>
</dbReference>
<evidence type="ECO:0000256" key="4">
    <source>
        <dbReference type="SAM" id="SignalP"/>
    </source>
</evidence>
<evidence type="ECO:0000313" key="7">
    <source>
        <dbReference type="Proteomes" id="UP000054383"/>
    </source>
</evidence>
<dbReference type="GO" id="GO:0005975">
    <property type="term" value="P:carbohydrate metabolic process"/>
    <property type="evidence" value="ECO:0007669"/>
    <property type="project" value="InterPro"/>
</dbReference>
<dbReference type="Pfam" id="PF00704">
    <property type="entry name" value="Glyco_hydro_18"/>
    <property type="match status" value="1"/>
</dbReference>
<sequence>MHLSSSLTALSLVVGTTLAAPHMLQSRAPGGEVAVYWGQNGGGTIENNDLLTYCTSSSGIDIVILSFLYEYGNGNNIASGTIGQSCYISPEGEPQDCDTLASAIDTCKSNGVKVILSLGGASGAYSLQSQSEAETIGQNLWEAYGHTANGSVPRPFGTTFVDGWDFDIESNSGNQYYQYMISKLRSNFASDSGNTYYITGAPQCPIPEPNMGEIITNATFDYLWVQFYNNPSCSNPNEINYDAWVDLITGGPSAEAKIFIGVPASTTAATGTSSGAEYYFEPSALATLVSEHDSNVHWGGIMMWSAGFSDANVIDGCTYAQEAKSILDTGSPCSGSGTGTPTSTPSATHISTASPTATTSSTSTATGTPVAQWGQVSFEKTL</sequence>
<evidence type="ECO:0000256" key="1">
    <source>
        <dbReference type="ARBA" id="ARBA00022801"/>
    </source>
</evidence>
<organism evidence="6 7">
    <name type="scientific">Talaromyces islandicus</name>
    <name type="common">Penicillium islandicum</name>
    <dbReference type="NCBI Taxonomy" id="28573"/>
    <lineage>
        <taxon>Eukaryota</taxon>
        <taxon>Fungi</taxon>
        <taxon>Dikarya</taxon>
        <taxon>Ascomycota</taxon>
        <taxon>Pezizomycotina</taxon>
        <taxon>Eurotiomycetes</taxon>
        <taxon>Eurotiomycetidae</taxon>
        <taxon>Eurotiales</taxon>
        <taxon>Trichocomaceae</taxon>
        <taxon>Talaromyces</taxon>
        <taxon>Talaromyces sect. Islandici</taxon>
    </lineage>
</organism>
<keyword evidence="2" id="KW-0326">Glycosidase</keyword>
<dbReference type="PANTHER" id="PTHR45708:SF49">
    <property type="entry name" value="ENDOCHITINASE"/>
    <property type="match status" value="1"/>
</dbReference>
<evidence type="ECO:0000256" key="3">
    <source>
        <dbReference type="SAM" id="MobiDB-lite"/>
    </source>
</evidence>
<dbReference type="AlphaFoldDB" id="A0A0U1LI52"/>
<keyword evidence="1" id="KW-0378">Hydrolase</keyword>
<feature type="region of interest" description="Disordered" evidence="3">
    <location>
        <begin position="331"/>
        <end position="368"/>
    </location>
</feature>
<dbReference type="OrthoDB" id="6020543at2759"/>
<keyword evidence="4" id="KW-0732">Signal</keyword>
<dbReference type="EMBL" id="CVMT01000001">
    <property type="protein sequence ID" value="CRG82687.1"/>
    <property type="molecule type" value="Genomic_DNA"/>
</dbReference>
<dbReference type="SUPFAM" id="SSF51445">
    <property type="entry name" value="(Trans)glycosidases"/>
    <property type="match status" value="1"/>
</dbReference>
<accession>A0A0U1LI52</accession>
<dbReference type="PANTHER" id="PTHR45708">
    <property type="entry name" value="ENDOCHITINASE"/>
    <property type="match status" value="1"/>
</dbReference>
<keyword evidence="7" id="KW-1185">Reference proteome</keyword>
<evidence type="ECO:0000313" key="6">
    <source>
        <dbReference type="EMBL" id="CRG82687.1"/>
    </source>
</evidence>
<dbReference type="InterPro" id="IPR050542">
    <property type="entry name" value="Glycosyl_Hydrlase18_Chitinase"/>
</dbReference>
<dbReference type="GO" id="GO:0005576">
    <property type="term" value="C:extracellular region"/>
    <property type="evidence" value="ECO:0007669"/>
    <property type="project" value="TreeGrafter"/>
</dbReference>
<evidence type="ECO:0000259" key="5">
    <source>
        <dbReference type="PROSITE" id="PS51910"/>
    </source>
</evidence>
<dbReference type="Gene3D" id="3.20.20.80">
    <property type="entry name" value="Glycosidases"/>
    <property type="match status" value="1"/>
</dbReference>